<accession>A0AA39SDT7</accession>
<dbReference type="GO" id="GO:0005634">
    <property type="term" value="C:nucleus"/>
    <property type="evidence" value="ECO:0007669"/>
    <property type="project" value="UniProtKB-SubCell"/>
</dbReference>
<evidence type="ECO:0000313" key="7">
    <source>
        <dbReference type="Proteomes" id="UP001168877"/>
    </source>
</evidence>
<keyword evidence="7" id="KW-1185">Reference proteome</keyword>
<proteinExistence type="inferred from homology"/>
<protein>
    <recommendedName>
        <fullName evidence="5">CRC domain-containing protein</fullName>
    </recommendedName>
</protein>
<evidence type="ECO:0000256" key="3">
    <source>
        <dbReference type="ARBA" id="ARBA00023242"/>
    </source>
</evidence>
<dbReference type="AlphaFoldDB" id="A0AA39SDT7"/>
<comment type="subcellular location">
    <subcellularLocation>
        <location evidence="1">Nucleus</location>
    </subcellularLocation>
</comment>
<reference evidence="6" key="2">
    <citation type="submission" date="2023-06" db="EMBL/GenBank/DDBJ databases">
        <authorList>
            <person name="Swenson N.G."/>
            <person name="Wegrzyn J.L."/>
            <person name="Mcevoy S.L."/>
        </authorList>
    </citation>
    <scope>NUCLEOTIDE SEQUENCE</scope>
    <source>
        <strain evidence="6">NS2018</strain>
        <tissue evidence="6">Leaf</tissue>
    </source>
</reference>
<dbReference type="EMBL" id="JAUESC010000004">
    <property type="protein sequence ID" value="KAK0595891.1"/>
    <property type="molecule type" value="Genomic_DNA"/>
</dbReference>
<feature type="domain" description="CRC" evidence="5">
    <location>
        <begin position="117"/>
        <end position="241"/>
    </location>
</feature>
<comment type="caution">
    <text evidence="6">The sequence shown here is derived from an EMBL/GenBank/DDBJ whole genome shotgun (WGS) entry which is preliminary data.</text>
</comment>
<feature type="compositionally biased region" description="Basic and acidic residues" evidence="4">
    <location>
        <begin position="178"/>
        <end position="198"/>
    </location>
</feature>
<organism evidence="6 7">
    <name type="scientific">Acer saccharum</name>
    <name type="common">Sugar maple</name>
    <dbReference type="NCBI Taxonomy" id="4024"/>
    <lineage>
        <taxon>Eukaryota</taxon>
        <taxon>Viridiplantae</taxon>
        <taxon>Streptophyta</taxon>
        <taxon>Embryophyta</taxon>
        <taxon>Tracheophyta</taxon>
        <taxon>Spermatophyta</taxon>
        <taxon>Magnoliopsida</taxon>
        <taxon>eudicotyledons</taxon>
        <taxon>Gunneridae</taxon>
        <taxon>Pentapetalae</taxon>
        <taxon>rosids</taxon>
        <taxon>malvids</taxon>
        <taxon>Sapindales</taxon>
        <taxon>Sapindaceae</taxon>
        <taxon>Hippocastanoideae</taxon>
        <taxon>Acereae</taxon>
        <taxon>Acer</taxon>
    </lineage>
</organism>
<dbReference type="Pfam" id="PF03638">
    <property type="entry name" value="TCR"/>
    <property type="match status" value="2"/>
</dbReference>
<dbReference type="InterPro" id="IPR005172">
    <property type="entry name" value="CRC"/>
</dbReference>
<dbReference type="Proteomes" id="UP001168877">
    <property type="component" value="Unassembled WGS sequence"/>
</dbReference>
<keyword evidence="3" id="KW-0539">Nucleus</keyword>
<dbReference type="GO" id="GO:0006355">
    <property type="term" value="P:regulation of DNA-templated transcription"/>
    <property type="evidence" value="ECO:0007669"/>
    <property type="project" value="TreeGrafter"/>
</dbReference>
<feature type="region of interest" description="Disordered" evidence="4">
    <location>
        <begin position="178"/>
        <end position="203"/>
    </location>
</feature>
<evidence type="ECO:0000313" key="6">
    <source>
        <dbReference type="EMBL" id="KAK0595891.1"/>
    </source>
</evidence>
<sequence length="600" mass="67651">MAPNVSLGYLSPNRPKPYVKITDSVRERSGFPPKPLNSVTERSGIFPPEKLLKQLVFTEFGLYPVSAIPSTEFLLSLAEPFTSPRLPPRSPVSVVKLESSRSHRKPNMNANNGAMKDRKRCRCKKSRCLKLYCECFAAGEYCDGCNCKCCRNTIEHEDLREEATEIILERNPNAFRPKIDRSSRSYQDNRDHSKDAPKMGKHNRGCHCKKTECLKKYCECFQAKVLCSENCKCLDCKNYEGCAERMALCGKEYEHTKSSESFEECEETMAVSCGNNKNTNVCLYLEECEEEMAVSGGDKKHKEICIHQTITSISTVLGLSSLGFSQTYKKRKFQEFLHLNDKDTSLQELKIDQQENPPTFSGPLPISPASSVDPIGDVSSAKLGSSKSTCGSLFTDIILSQDPKELCSVLVSVSEATKILTEKNGMPDIQAVKGNLTAGIFEVHKKENWQEESHVQKKAPDDHLRGNRPDTINTDNYLSGDIGINEGQASFLRTISLTYNEKDKLFMRSSNSTQILNHVCNADDYAGQERHILASFRDYLRNLIALGNLEGKILWRLILTESLLHYYQLVWNIETHKVCNNLIESVYLNAIIFGIHSIRE</sequence>
<dbReference type="PANTHER" id="PTHR12446">
    <property type="entry name" value="TESMIN/TSO1-RELATED"/>
    <property type="match status" value="1"/>
</dbReference>
<evidence type="ECO:0000256" key="2">
    <source>
        <dbReference type="ARBA" id="ARBA00007267"/>
    </source>
</evidence>
<gene>
    <name evidence="6" type="ORF">LWI29_010902</name>
</gene>
<evidence type="ECO:0000259" key="5">
    <source>
        <dbReference type="PROSITE" id="PS51634"/>
    </source>
</evidence>
<dbReference type="InterPro" id="IPR028307">
    <property type="entry name" value="Lin-54_fam"/>
</dbReference>
<dbReference type="PANTHER" id="PTHR12446:SF64">
    <property type="entry name" value="TESMIN_TSO1-LIKE CXC DOMAIN-CONTAINING PROTEIN"/>
    <property type="match status" value="1"/>
</dbReference>
<dbReference type="PROSITE" id="PS51634">
    <property type="entry name" value="CRC"/>
    <property type="match status" value="1"/>
</dbReference>
<evidence type="ECO:0000256" key="4">
    <source>
        <dbReference type="SAM" id="MobiDB-lite"/>
    </source>
</evidence>
<reference evidence="6" key="1">
    <citation type="journal article" date="2022" name="Plant J.">
        <title>Strategies of tolerance reflected in two North American maple genomes.</title>
        <authorList>
            <person name="McEvoy S.L."/>
            <person name="Sezen U.U."/>
            <person name="Trouern-Trend A."/>
            <person name="McMahon S.M."/>
            <person name="Schaberg P.G."/>
            <person name="Yang J."/>
            <person name="Wegrzyn J.L."/>
            <person name="Swenson N.G."/>
        </authorList>
    </citation>
    <scope>NUCLEOTIDE SEQUENCE</scope>
    <source>
        <strain evidence="6">NS2018</strain>
    </source>
</reference>
<dbReference type="InterPro" id="IPR033467">
    <property type="entry name" value="Tesmin/TSO1-like_CXC"/>
</dbReference>
<name>A0AA39SDT7_ACESA</name>
<evidence type="ECO:0000256" key="1">
    <source>
        <dbReference type="ARBA" id="ARBA00004123"/>
    </source>
</evidence>
<comment type="similarity">
    <text evidence="2">Belongs to the lin-54 family.</text>
</comment>
<dbReference type="SMART" id="SM01114">
    <property type="entry name" value="CXC"/>
    <property type="match status" value="2"/>
</dbReference>